<comment type="caution">
    <text evidence="2">The sequence shown here is derived from an EMBL/GenBank/DDBJ whole genome shotgun (WGS) entry which is preliminary data.</text>
</comment>
<keyword evidence="1" id="KW-0472">Membrane</keyword>
<evidence type="ECO:0000313" key="2">
    <source>
        <dbReference type="EMBL" id="MBD3867415.1"/>
    </source>
</evidence>
<reference evidence="2 3" key="1">
    <citation type="submission" date="2020-08" db="EMBL/GenBank/DDBJ databases">
        <title>Acidobacteriota in marine sediments use diverse sulfur dissimilation pathways.</title>
        <authorList>
            <person name="Wasmund K."/>
        </authorList>
    </citation>
    <scope>NUCLEOTIDE SEQUENCE [LARGE SCALE GENOMIC DNA]</scope>
    <source>
        <strain evidence="2">MAG AM4</strain>
    </source>
</reference>
<feature type="transmembrane region" description="Helical" evidence="1">
    <location>
        <begin position="59"/>
        <end position="79"/>
    </location>
</feature>
<evidence type="ECO:0000313" key="3">
    <source>
        <dbReference type="Proteomes" id="UP000648239"/>
    </source>
</evidence>
<name>A0A8J6Y5D9_9BACT</name>
<feature type="transmembrane region" description="Helical" evidence="1">
    <location>
        <begin position="100"/>
        <end position="127"/>
    </location>
</feature>
<dbReference type="AlphaFoldDB" id="A0A8J6Y5D9"/>
<dbReference type="Proteomes" id="UP000648239">
    <property type="component" value="Unassembled WGS sequence"/>
</dbReference>
<gene>
    <name evidence="2" type="ORF">IFK94_04735</name>
</gene>
<sequence length="238" mass="26256">MRAQRLKDEIRLLRLSARLLMGKRFWLVPLFTILWPTALWLFLLWGWTENAYVPTDAQTGLIGTPLTVLGIFLGGKVIAGEIDKRTLEIAYTVPGGAHRIWISKLIVCVLTLAVAEALLAGAAYAFFTDYPLGALYGAMQSALFYLVLSMSLAALFKSEASGGLVVIVVLLLNWLFTGFGANQIRISPFWNPAVLLGRGRDPADVLAWTVQNRIGFLFAIAAVIAMGFTRAERREKLL</sequence>
<feature type="transmembrane region" description="Helical" evidence="1">
    <location>
        <begin position="133"/>
        <end position="156"/>
    </location>
</feature>
<keyword evidence="1" id="KW-1133">Transmembrane helix</keyword>
<accession>A0A8J6Y5D9</accession>
<feature type="transmembrane region" description="Helical" evidence="1">
    <location>
        <begin position="205"/>
        <end position="228"/>
    </location>
</feature>
<keyword evidence="1" id="KW-0812">Transmembrane</keyword>
<feature type="transmembrane region" description="Helical" evidence="1">
    <location>
        <begin position="25"/>
        <end position="47"/>
    </location>
</feature>
<feature type="transmembrane region" description="Helical" evidence="1">
    <location>
        <begin position="163"/>
        <end position="185"/>
    </location>
</feature>
<proteinExistence type="predicted"/>
<evidence type="ECO:0000256" key="1">
    <source>
        <dbReference type="SAM" id="Phobius"/>
    </source>
</evidence>
<organism evidence="2 3">
    <name type="scientific">Candidatus Polarisedimenticola svalbardensis</name>
    <dbReference type="NCBI Taxonomy" id="2886004"/>
    <lineage>
        <taxon>Bacteria</taxon>
        <taxon>Pseudomonadati</taxon>
        <taxon>Acidobacteriota</taxon>
        <taxon>Candidatus Polarisedimenticolia</taxon>
        <taxon>Candidatus Polarisedimenticolales</taxon>
        <taxon>Candidatus Polarisedimenticolaceae</taxon>
        <taxon>Candidatus Polarisedimenticola</taxon>
    </lineage>
</organism>
<protein>
    <submittedName>
        <fullName evidence="2">Uncharacterized protein</fullName>
    </submittedName>
</protein>
<dbReference type="EMBL" id="JACXWD010000010">
    <property type="protein sequence ID" value="MBD3867415.1"/>
    <property type="molecule type" value="Genomic_DNA"/>
</dbReference>